<proteinExistence type="predicted"/>
<keyword evidence="1" id="KW-0812">Transmembrane</keyword>
<gene>
    <name evidence="2" type="ORF">BAG01nite_46610</name>
    <name evidence="3" type="ORF">EB820_15305</name>
</gene>
<feature type="transmembrane region" description="Helical" evidence="1">
    <location>
        <begin position="189"/>
        <end position="212"/>
    </location>
</feature>
<keyword evidence="1" id="KW-0472">Membrane</keyword>
<dbReference type="InterPro" id="IPR047928">
    <property type="entry name" value="Perm_prefix_1"/>
</dbReference>
<evidence type="ECO:0000313" key="4">
    <source>
        <dbReference type="Proteomes" id="UP000276178"/>
    </source>
</evidence>
<evidence type="ECO:0000313" key="2">
    <source>
        <dbReference type="EMBL" id="GED28559.1"/>
    </source>
</evidence>
<reference evidence="3 4" key="1">
    <citation type="submission" date="2018-10" db="EMBL/GenBank/DDBJ databases">
        <title>Phylogenomics of Brevibacillus.</title>
        <authorList>
            <person name="Dunlap C."/>
        </authorList>
    </citation>
    <scope>NUCLEOTIDE SEQUENCE [LARGE SCALE GENOMIC DNA]</scope>
    <source>
        <strain evidence="3 4">NRRL NRS 1219</strain>
    </source>
</reference>
<protein>
    <submittedName>
        <fullName evidence="3">Uncharacterized protein</fullName>
    </submittedName>
</protein>
<evidence type="ECO:0000313" key="3">
    <source>
        <dbReference type="EMBL" id="RNB53983.1"/>
    </source>
</evidence>
<comment type="caution">
    <text evidence="3">The sequence shown here is derived from an EMBL/GenBank/DDBJ whole genome shotgun (WGS) entry which is preliminary data.</text>
</comment>
<evidence type="ECO:0000256" key="1">
    <source>
        <dbReference type="SAM" id="Phobius"/>
    </source>
</evidence>
<dbReference type="Proteomes" id="UP000317180">
    <property type="component" value="Unassembled WGS sequence"/>
</dbReference>
<dbReference type="GeneID" id="82810035"/>
<dbReference type="Proteomes" id="UP000276178">
    <property type="component" value="Unassembled WGS sequence"/>
</dbReference>
<feature type="transmembrane region" description="Helical" evidence="1">
    <location>
        <begin position="106"/>
        <end position="125"/>
    </location>
</feature>
<dbReference type="RefSeq" id="WP_122953076.1">
    <property type="nucleotide sequence ID" value="NZ_BJOD01000079.1"/>
</dbReference>
<keyword evidence="1" id="KW-1133">Transmembrane helix</keyword>
<feature type="transmembrane region" description="Helical" evidence="1">
    <location>
        <begin position="83"/>
        <end position="100"/>
    </location>
</feature>
<dbReference type="EMBL" id="RHHN01000044">
    <property type="protein sequence ID" value="RNB53983.1"/>
    <property type="molecule type" value="Genomic_DNA"/>
</dbReference>
<dbReference type="NCBIfam" id="NF038403">
    <property type="entry name" value="perm_prefix_1"/>
    <property type="match status" value="1"/>
</dbReference>
<accession>A0A3M8ASK6</accession>
<dbReference type="OrthoDB" id="1909850at2"/>
<evidence type="ECO:0000313" key="5">
    <source>
        <dbReference type="Proteomes" id="UP000317180"/>
    </source>
</evidence>
<keyword evidence="5" id="KW-1185">Reference proteome</keyword>
<reference evidence="2 5" key="2">
    <citation type="submission" date="2019-06" db="EMBL/GenBank/DDBJ databases">
        <title>Whole genome shotgun sequence of Brevibacillus agri NBRC 15538.</title>
        <authorList>
            <person name="Hosoyama A."/>
            <person name="Uohara A."/>
            <person name="Ohji S."/>
            <person name="Ichikawa N."/>
        </authorList>
    </citation>
    <scope>NUCLEOTIDE SEQUENCE [LARGE SCALE GENOMIC DNA]</scope>
    <source>
        <strain evidence="2 5">NBRC 15538</strain>
    </source>
</reference>
<sequence>MHSLQIHVEKLFAKYKSSRQIEELKWEVLSNLEARVADLVADGMPLEQAVKKATDQLPSVDSLVGESRSVYVLAFWQELLQRALLYTLVAWIATMPLRIWGMGISVNHGLLVLCLLEGIVYAVLLRSKRLSAAAKKSELNLRTAFLLRKIGWSLWALYMAVSFAYTTAIHFASHIWFARAVSLSGPYQFATVAVEYVLPAVSIIVPLLLHALPEAIMKCEAREEE</sequence>
<name>A0A3M8ASK6_9BACL</name>
<organism evidence="3 4">
    <name type="scientific">Brevibacillus agri</name>
    <dbReference type="NCBI Taxonomy" id="51101"/>
    <lineage>
        <taxon>Bacteria</taxon>
        <taxon>Bacillati</taxon>
        <taxon>Bacillota</taxon>
        <taxon>Bacilli</taxon>
        <taxon>Bacillales</taxon>
        <taxon>Paenibacillaceae</taxon>
        <taxon>Brevibacillus</taxon>
    </lineage>
</organism>
<dbReference type="EMBL" id="BJOD01000079">
    <property type="protein sequence ID" value="GED28559.1"/>
    <property type="molecule type" value="Genomic_DNA"/>
</dbReference>
<dbReference type="AlphaFoldDB" id="A0A3M8ASK6"/>
<feature type="transmembrane region" description="Helical" evidence="1">
    <location>
        <begin position="155"/>
        <end position="177"/>
    </location>
</feature>